<dbReference type="AlphaFoldDB" id="A0A941E3Z4"/>
<accession>A0A941E3Z4</accession>
<dbReference type="InterPro" id="IPR025855">
    <property type="entry name" value="Replic_Relax"/>
</dbReference>
<dbReference type="EMBL" id="JAGSOH010000001">
    <property type="protein sequence ID" value="MBR7824686.1"/>
    <property type="molecule type" value="Genomic_DNA"/>
</dbReference>
<dbReference type="Proteomes" id="UP000676325">
    <property type="component" value="Unassembled WGS sequence"/>
</dbReference>
<evidence type="ECO:0000256" key="1">
    <source>
        <dbReference type="SAM" id="MobiDB-lite"/>
    </source>
</evidence>
<protein>
    <submittedName>
        <fullName evidence="2">Replication-relaxation family protein</fullName>
    </submittedName>
</protein>
<evidence type="ECO:0000313" key="3">
    <source>
        <dbReference type="Proteomes" id="UP000676325"/>
    </source>
</evidence>
<keyword evidence="3" id="KW-1185">Reference proteome</keyword>
<evidence type="ECO:0000313" key="2">
    <source>
        <dbReference type="EMBL" id="MBR7824686.1"/>
    </source>
</evidence>
<dbReference type="RefSeq" id="WP_212515844.1">
    <property type="nucleotide sequence ID" value="NZ_JAGSOH010000001.1"/>
</dbReference>
<dbReference type="Pfam" id="PF13814">
    <property type="entry name" value="Replic_Relax"/>
    <property type="match status" value="1"/>
</dbReference>
<gene>
    <name evidence="2" type="ORF">KDK95_00070</name>
</gene>
<comment type="caution">
    <text evidence="2">The sequence shown here is derived from an EMBL/GenBank/DDBJ whole genome shotgun (WGS) entry which is preliminary data.</text>
</comment>
<name>A0A941E3Z4_9ACTN</name>
<sequence length="327" mass="36874">MPRATSRFPAPNTGFPYLVFRTTPRDRYLATMLFEHRVLTSEHIARLAFTTLRRANQRLAELTELGIVDRSRANPAVYGSSPYLYTLGPQGAQLVAGERDTTMKELRYDRGVLLRQAVRRDLPHTLGCNTAMVRLATRHRTSPDVRLHAWLGALSCMRRWGDIAPYHREGVRADAYALTSGTAHPTDEQSRFAWFFEYDTGSESINQLARKLRGYQNFAHEYRGHYPVLVRVPNTARETRLHEVIAKTHHIPCTVPVATTTSDDLGAAVWRIVSDEHLPAPVYAGQRSPLSALGFIFTTVGYRLLEPLTGGDDEDDEYVPAPTMDQP</sequence>
<proteinExistence type="predicted"/>
<feature type="region of interest" description="Disordered" evidence="1">
    <location>
        <begin position="308"/>
        <end position="327"/>
    </location>
</feature>
<organism evidence="2 3">
    <name type="scientific">Actinospica acidithermotolerans</name>
    <dbReference type="NCBI Taxonomy" id="2828514"/>
    <lineage>
        <taxon>Bacteria</taxon>
        <taxon>Bacillati</taxon>
        <taxon>Actinomycetota</taxon>
        <taxon>Actinomycetes</taxon>
        <taxon>Catenulisporales</taxon>
        <taxon>Actinospicaceae</taxon>
        <taxon>Actinospica</taxon>
    </lineage>
</organism>
<reference evidence="2" key="1">
    <citation type="submission" date="2021-04" db="EMBL/GenBank/DDBJ databases">
        <title>Genome based classification of Actinospica acidithermotolerans sp. nov., an actinobacterium isolated from an Indonesian hot spring.</title>
        <authorList>
            <person name="Kusuma A.B."/>
            <person name="Putra K.E."/>
            <person name="Nafisah S."/>
            <person name="Loh J."/>
            <person name="Nouioui I."/>
            <person name="Goodfellow M."/>
        </authorList>
    </citation>
    <scope>NUCLEOTIDE SEQUENCE</scope>
    <source>
        <strain evidence="2">MGRD01-02</strain>
    </source>
</reference>